<dbReference type="InterPro" id="IPR001207">
    <property type="entry name" value="Transposase_mutator"/>
</dbReference>
<evidence type="ECO:0000256" key="4">
    <source>
        <dbReference type="ARBA" id="ARBA00023125"/>
    </source>
</evidence>
<sequence length="61" mass="6610">MWTEFQGGLKARGLRGSGLVIRDAQLCLRPSNSEGLTGTVGERCKVHAIRNGLSRGLKNSR</sequence>
<protein>
    <submittedName>
        <fullName evidence="6">Transposase</fullName>
    </submittedName>
</protein>
<keyword evidence="3" id="KW-0815">Transposition</keyword>
<dbReference type="GO" id="GO:0006313">
    <property type="term" value="P:DNA transposition"/>
    <property type="evidence" value="ECO:0007669"/>
    <property type="project" value="InterPro"/>
</dbReference>
<dbReference type="GO" id="GO:0004803">
    <property type="term" value="F:transposase activity"/>
    <property type="evidence" value="ECO:0007669"/>
    <property type="project" value="InterPro"/>
</dbReference>
<evidence type="ECO:0000256" key="1">
    <source>
        <dbReference type="ARBA" id="ARBA00002190"/>
    </source>
</evidence>
<evidence type="ECO:0000256" key="5">
    <source>
        <dbReference type="ARBA" id="ARBA00023172"/>
    </source>
</evidence>
<dbReference type="AlphaFoldDB" id="A0A947CY61"/>
<evidence type="ECO:0000256" key="2">
    <source>
        <dbReference type="ARBA" id="ARBA00010961"/>
    </source>
</evidence>
<proteinExistence type="inferred from homology"/>
<accession>A0A947CY61</accession>
<gene>
    <name evidence="6" type="ORF">KM312_11910</name>
</gene>
<comment type="function">
    <text evidence="1">Required for the transposition of the insertion element.</text>
</comment>
<keyword evidence="5" id="KW-0233">DNA recombination</keyword>
<comment type="caution">
    <text evidence="6">The sequence shown here is derived from an EMBL/GenBank/DDBJ whole genome shotgun (WGS) entry which is preliminary data.</text>
</comment>
<dbReference type="GO" id="GO:0003677">
    <property type="term" value="F:DNA binding"/>
    <property type="evidence" value="ECO:0007669"/>
    <property type="project" value="UniProtKB-KW"/>
</dbReference>
<evidence type="ECO:0000256" key="3">
    <source>
        <dbReference type="ARBA" id="ARBA00022578"/>
    </source>
</evidence>
<comment type="similarity">
    <text evidence="2">Belongs to the transposase mutator family.</text>
</comment>
<evidence type="ECO:0000313" key="6">
    <source>
        <dbReference type="EMBL" id="MBT9283322.1"/>
    </source>
</evidence>
<keyword evidence="4" id="KW-0238">DNA-binding</keyword>
<evidence type="ECO:0000313" key="7">
    <source>
        <dbReference type="Proteomes" id="UP000748108"/>
    </source>
</evidence>
<dbReference type="EMBL" id="JAHHQF010000089">
    <property type="protein sequence ID" value="MBT9283322.1"/>
    <property type="molecule type" value="Genomic_DNA"/>
</dbReference>
<name>A0A947CY61_HYDSH</name>
<reference evidence="6" key="1">
    <citation type="journal article" date="2021" name="Microbiology">
        <title>Metagenomic Analysis of the Microbial Community in the Underground Coal Fire Area (Kemerovo Region, Russia) Revealed Predominance of Thermophilic Members of the Phyla Deinococcus-thermus, Aquificae, and Firmicutes.</title>
        <authorList>
            <person name="Kadnikov V."/>
            <person name="Mardanov A.V."/>
            <person name="Beletsky A.V."/>
            <person name="Karnachuk O.V."/>
            <person name="Ravin N.V."/>
        </authorList>
    </citation>
    <scope>NUCLEOTIDE SEQUENCE</scope>
    <source>
        <strain evidence="6">RBS10-49</strain>
    </source>
</reference>
<dbReference type="Pfam" id="PF00872">
    <property type="entry name" value="Transposase_mut"/>
    <property type="match status" value="1"/>
</dbReference>
<dbReference type="Proteomes" id="UP000748108">
    <property type="component" value="Unassembled WGS sequence"/>
</dbReference>
<organism evidence="6 7">
    <name type="scientific">Hydrogenibacillus schlegelii</name>
    <name type="common">Bacillus schlegelii</name>
    <dbReference type="NCBI Taxonomy" id="1484"/>
    <lineage>
        <taxon>Bacteria</taxon>
        <taxon>Bacillati</taxon>
        <taxon>Bacillota</taxon>
        <taxon>Bacilli</taxon>
        <taxon>Bacillales</taxon>
        <taxon>Bacillales Family X. Incertae Sedis</taxon>
        <taxon>Hydrogenibacillus</taxon>
    </lineage>
</organism>